<dbReference type="PROSITE" id="PS50887">
    <property type="entry name" value="GGDEF"/>
    <property type="match status" value="1"/>
</dbReference>
<accession>A0A330HET1</accession>
<organism evidence="4 5">
    <name type="scientific">Mesorhizobium hawassense</name>
    <dbReference type="NCBI Taxonomy" id="1209954"/>
    <lineage>
        <taxon>Bacteria</taxon>
        <taxon>Pseudomonadati</taxon>
        <taxon>Pseudomonadota</taxon>
        <taxon>Alphaproteobacteria</taxon>
        <taxon>Hyphomicrobiales</taxon>
        <taxon>Phyllobacteriaceae</taxon>
        <taxon>Mesorhizobium</taxon>
    </lineage>
</organism>
<gene>
    <name evidence="4" type="ORF">DPM33_27075</name>
</gene>
<evidence type="ECO:0000259" key="2">
    <source>
        <dbReference type="PROSITE" id="PS50883"/>
    </source>
</evidence>
<feature type="region of interest" description="Disordered" evidence="1">
    <location>
        <begin position="522"/>
        <end position="544"/>
    </location>
</feature>
<dbReference type="SUPFAM" id="SSF55073">
    <property type="entry name" value="Nucleotide cyclase"/>
    <property type="match status" value="1"/>
</dbReference>
<reference evidence="4 5" key="1">
    <citation type="submission" date="2018-07" db="EMBL/GenBank/DDBJ databases">
        <title>Diversity of Mesorhizobium strains in Brazil.</title>
        <authorList>
            <person name="Helene L.C.F."/>
            <person name="Dall'Agnol R."/>
            <person name="Delamuta J.R.M."/>
            <person name="Hungria M."/>
        </authorList>
    </citation>
    <scope>NUCLEOTIDE SEQUENCE [LARGE SCALE GENOMIC DNA]</scope>
    <source>
        <strain evidence="4 5">AC99b</strain>
    </source>
</reference>
<evidence type="ECO:0000313" key="4">
    <source>
        <dbReference type="EMBL" id="RAZ87003.1"/>
    </source>
</evidence>
<dbReference type="AlphaFoldDB" id="A0A330HET1"/>
<name>A0A330HET1_9HYPH</name>
<feature type="domain" description="GGDEF" evidence="3">
    <location>
        <begin position="116"/>
        <end position="249"/>
    </location>
</feature>
<dbReference type="InterPro" id="IPR035919">
    <property type="entry name" value="EAL_sf"/>
</dbReference>
<evidence type="ECO:0000313" key="5">
    <source>
        <dbReference type="Proteomes" id="UP000251558"/>
    </source>
</evidence>
<protein>
    <submittedName>
        <fullName evidence="4">Diguanylate cyclase</fullName>
    </submittedName>
</protein>
<dbReference type="SMART" id="SM00052">
    <property type="entry name" value="EAL"/>
    <property type="match status" value="1"/>
</dbReference>
<dbReference type="Pfam" id="PF00990">
    <property type="entry name" value="GGDEF"/>
    <property type="match status" value="1"/>
</dbReference>
<dbReference type="CDD" id="cd01948">
    <property type="entry name" value="EAL"/>
    <property type="match status" value="1"/>
</dbReference>
<dbReference type="EMBL" id="QMBP01000016">
    <property type="protein sequence ID" value="RAZ87003.1"/>
    <property type="molecule type" value="Genomic_DNA"/>
</dbReference>
<dbReference type="NCBIfam" id="TIGR00254">
    <property type="entry name" value="GGDEF"/>
    <property type="match status" value="1"/>
</dbReference>
<dbReference type="OrthoDB" id="9814202at2"/>
<proteinExistence type="predicted"/>
<feature type="domain" description="EAL" evidence="2">
    <location>
        <begin position="258"/>
        <end position="512"/>
    </location>
</feature>
<dbReference type="CDD" id="cd01949">
    <property type="entry name" value="GGDEF"/>
    <property type="match status" value="1"/>
</dbReference>
<dbReference type="Pfam" id="PF00563">
    <property type="entry name" value="EAL"/>
    <property type="match status" value="1"/>
</dbReference>
<dbReference type="InterPro" id="IPR052155">
    <property type="entry name" value="Biofilm_reg_signaling"/>
</dbReference>
<comment type="caution">
    <text evidence="4">The sequence shown here is derived from an EMBL/GenBank/DDBJ whole genome shotgun (WGS) entry which is preliminary data.</text>
</comment>
<dbReference type="Gene3D" id="3.30.70.270">
    <property type="match status" value="1"/>
</dbReference>
<dbReference type="PANTHER" id="PTHR44757:SF2">
    <property type="entry name" value="BIOFILM ARCHITECTURE MAINTENANCE PROTEIN MBAA"/>
    <property type="match status" value="1"/>
</dbReference>
<keyword evidence="5" id="KW-1185">Reference proteome</keyword>
<dbReference type="RefSeq" id="WP_112100455.1">
    <property type="nucleotide sequence ID" value="NZ_QMBP01000016.1"/>
</dbReference>
<dbReference type="InterPro" id="IPR000160">
    <property type="entry name" value="GGDEF_dom"/>
</dbReference>
<dbReference type="InterPro" id="IPR043128">
    <property type="entry name" value="Rev_trsase/Diguanyl_cyclase"/>
</dbReference>
<dbReference type="InterPro" id="IPR029787">
    <property type="entry name" value="Nucleotide_cyclase"/>
</dbReference>
<evidence type="ECO:0000256" key="1">
    <source>
        <dbReference type="SAM" id="MobiDB-lite"/>
    </source>
</evidence>
<dbReference type="SUPFAM" id="SSF141868">
    <property type="entry name" value="EAL domain-like"/>
    <property type="match status" value="1"/>
</dbReference>
<sequence length="544" mass="60607">MGTPSDPTSKEPTAQRDHGDLSIILAAAPLGLTIVAADGNTVFCSPAKNSDSFRTRRFDIDVNGRAYALSISLDESEWESREDELIRSAYFDDLTGLPNRSLLERSLSGLIADANGTFALAFIDVDGFKSINDYYGHGVGDRLLVKIAERLSAGLRRSDMLARLSGDEFVLLVSPVHDRLELERDLVWMSERLKEPFFIDGYEILVSASFGVSLFPDHGRAYDVLRDNADRAMYDGKTICKGTVRFFDESIQRVVDKRSRLEQRIRLAIRDKRVCCAYQPKVNLRSGETMGVEVLMRWRDEEGAIQPPGDFLGLAVELGLIDELTHLILAETVASIDRLNEMFGPTSTISINVAAKQAGDRQFMRSFVDAIEETGFASRFIVEITEETLLSRNEFQECILPMIRAIGAKISIDDFGVGFSSLSVLADITADEVKIDRSFITKLHRRPRNQSILKAIEALGHSLGMTIVVEGVESFEEVAFLQATTRVELAQGYYFAKPIVLDEVVSAGAEVEQFRISETARSSQPSRQFSGRLQQGLVSNERRY</sequence>
<dbReference type="InterPro" id="IPR001633">
    <property type="entry name" value="EAL_dom"/>
</dbReference>
<dbReference type="PROSITE" id="PS50883">
    <property type="entry name" value="EAL"/>
    <property type="match status" value="1"/>
</dbReference>
<evidence type="ECO:0000259" key="3">
    <source>
        <dbReference type="PROSITE" id="PS50887"/>
    </source>
</evidence>
<dbReference type="Gene3D" id="3.20.20.450">
    <property type="entry name" value="EAL domain"/>
    <property type="match status" value="1"/>
</dbReference>
<dbReference type="Proteomes" id="UP000251558">
    <property type="component" value="Unassembled WGS sequence"/>
</dbReference>
<feature type="compositionally biased region" description="Polar residues" evidence="1">
    <location>
        <begin position="522"/>
        <end position="538"/>
    </location>
</feature>
<dbReference type="SMART" id="SM00267">
    <property type="entry name" value="GGDEF"/>
    <property type="match status" value="1"/>
</dbReference>
<dbReference type="PANTHER" id="PTHR44757">
    <property type="entry name" value="DIGUANYLATE CYCLASE DGCP"/>
    <property type="match status" value="1"/>
</dbReference>